<organism evidence="3 4">
    <name type="scientific">Sphaerospermopsis reniformis</name>
    <dbReference type="NCBI Taxonomy" id="531300"/>
    <lineage>
        <taxon>Bacteria</taxon>
        <taxon>Bacillati</taxon>
        <taxon>Cyanobacteriota</taxon>
        <taxon>Cyanophyceae</taxon>
        <taxon>Nostocales</taxon>
        <taxon>Aphanizomenonaceae</taxon>
        <taxon>Sphaerospermopsis</taxon>
    </lineage>
</organism>
<dbReference type="InterPro" id="IPR007712">
    <property type="entry name" value="RelE/ParE_toxin"/>
</dbReference>
<protein>
    <submittedName>
        <fullName evidence="3">Plasmid stabilization system</fullName>
    </submittedName>
</protein>
<keyword evidence="4" id="KW-1185">Reference proteome</keyword>
<dbReference type="Pfam" id="PF05016">
    <property type="entry name" value="ParE_toxin"/>
    <property type="match status" value="1"/>
</dbReference>
<dbReference type="PANTHER" id="PTHR33755">
    <property type="entry name" value="TOXIN PARE1-RELATED"/>
    <property type="match status" value="1"/>
</dbReference>
<proteinExistence type="inferred from homology"/>
<evidence type="ECO:0000313" key="4">
    <source>
        <dbReference type="Proteomes" id="UP000300142"/>
    </source>
</evidence>
<dbReference type="Proteomes" id="UP000300142">
    <property type="component" value="Unassembled WGS sequence"/>
</dbReference>
<evidence type="ECO:0000256" key="2">
    <source>
        <dbReference type="ARBA" id="ARBA00022649"/>
    </source>
</evidence>
<dbReference type="InterPro" id="IPR051803">
    <property type="entry name" value="TA_system_RelE-like_toxin"/>
</dbReference>
<comment type="caution">
    <text evidence="3">The sequence shown here is derived from an EMBL/GenBank/DDBJ whole genome shotgun (WGS) entry which is preliminary data.</text>
</comment>
<dbReference type="SUPFAM" id="SSF143011">
    <property type="entry name" value="RelE-like"/>
    <property type="match status" value="1"/>
</dbReference>
<dbReference type="RefSeq" id="WP_137666741.1">
    <property type="nucleotide sequence ID" value="NZ_BJCE01000027.1"/>
</dbReference>
<dbReference type="EMBL" id="BJCE01000027">
    <property type="protein sequence ID" value="GCL36143.1"/>
    <property type="molecule type" value="Genomic_DNA"/>
</dbReference>
<name>A0A479ZXG7_9CYAN</name>
<gene>
    <name evidence="3" type="ORF">SR1949_12440</name>
</gene>
<evidence type="ECO:0000256" key="1">
    <source>
        <dbReference type="ARBA" id="ARBA00006226"/>
    </source>
</evidence>
<dbReference type="InterPro" id="IPR035093">
    <property type="entry name" value="RelE/ParE_toxin_dom_sf"/>
</dbReference>
<evidence type="ECO:0000313" key="3">
    <source>
        <dbReference type="EMBL" id="GCL36143.1"/>
    </source>
</evidence>
<dbReference type="AlphaFoldDB" id="A0A479ZXG7"/>
<accession>A0A479ZXG7</accession>
<keyword evidence="2" id="KW-1277">Toxin-antitoxin system</keyword>
<reference evidence="4" key="1">
    <citation type="submission" date="2019-02" db="EMBL/GenBank/DDBJ databases">
        <title>Draft genome sequence of Sphaerospermopsis reniformis NIES-1949.</title>
        <authorList>
            <person name="Yamaguchi H."/>
            <person name="Suzuki S."/>
            <person name="Kawachi M."/>
        </authorList>
    </citation>
    <scope>NUCLEOTIDE SEQUENCE [LARGE SCALE GENOMIC DNA]</scope>
    <source>
        <strain evidence="4">NIES-1949</strain>
    </source>
</reference>
<dbReference type="Gene3D" id="3.30.2310.20">
    <property type="entry name" value="RelE-like"/>
    <property type="match status" value="1"/>
</dbReference>
<dbReference type="PANTHER" id="PTHR33755:SF7">
    <property type="entry name" value="TOXIN MODULE OF TOXIN-ANTITOXIN SYSTEM RELE_STBE FAMILY"/>
    <property type="match status" value="1"/>
</dbReference>
<sequence length="92" mass="10779">MKLEFSESAVQDLIRLREFIAVHNPKAAERISLRLRQAIAKLVLHPDIGRSITEFENVRELVAGDYVVRYLRLEDGIFVLRIWHGKEFRDFG</sequence>
<comment type="similarity">
    <text evidence="1">Belongs to the RelE toxin family.</text>
</comment>